<dbReference type="AlphaFoldDB" id="I0K5E0"/>
<protein>
    <recommendedName>
        <fullName evidence="8">Peptidase M50 domain-containing protein</fullName>
    </recommendedName>
</protein>
<dbReference type="Pfam" id="PF02163">
    <property type="entry name" value="Peptidase_M50"/>
    <property type="match status" value="1"/>
</dbReference>
<keyword evidence="6 7" id="KW-0472">Membrane</keyword>
<proteinExistence type="inferred from homology"/>
<feature type="transmembrane region" description="Helical" evidence="7">
    <location>
        <begin position="243"/>
        <end position="264"/>
    </location>
</feature>
<evidence type="ECO:0000256" key="4">
    <source>
        <dbReference type="ARBA" id="ARBA00022692"/>
    </source>
</evidence>
<dbReference type="KEGG" id="fae:FAES_1333"/>
<keyword evidence="10" id="KW-1185">Reference proteome</keyword>
<comment type="similarity">
    <text evidence="3">Belongs to the peptidase M50B family.</text>
</comment>
<evidence type="ECO:0000256" key="7">
    <source>
        <dbReference type="SAM" id="Phobius"/>
    </source>
</evidence>
<feature type="transmembrane region" description="Helical" evidence="7">
    <location>
        <begin position="349"/>
        <end position="373"/>
    </location>
</feature>
<dbReference type="Proteomes" id="UP000011058">
    <property type="component" value="Chromosome"/>
</dbReference>
<evidence type="ECO:0000256" key="1">
    <source>
        <dbReference type="ARBA" id="ARBA00001947"/>
    </source>
</evidence>
<dbReference type="OrthoDB" id="982335at2"/>
<comment type="subcellular location">
    <subcellularLocation>
        <location evidence="2">Membrane</location>
        <topology evidence="2">Multi-pass membrane protein</topology>
    </subcellularLocation>
</comment>
<gene>
    <name evidence="9" type="ORF">FAES_1333</name>
</gene>
<evidence type="ECO:0000259" key="8">
    <source>
        <dbReference type="Pfam" id="PF02163"/>
    </source>
</evidence>
<dbReference type="InterPro" id="IPR008915">
    <property type="entry name" value="Peptidase_M50"/>
</dbReference>
<dbReference type="EMBL" id="HE796683">
    <property type="protein sequence ID" value="CCG99343.1"/>
    <property type="molecule type" value="Genomic_DNA"/>
</dbReference>
<dbReference type="RefSeq" id="WP_015330442.1">
    <property type="nucleotide sequence ID" value="NC_020054.1"/>
</dbReference>
<dbReference type="GO" id="GO:0016020">
    <property type="term" value="C:membrane"/>
    <property type="evidence" value="ECO:0007669"/>
    <property type="project" value="UniProtKB-SubCell"/>
</dbReference>
<evidence type="ECO:0000313" key="9">
    <source>
        <dbReference type="EMBL" id="CCG99343.1"/>
    </source>
</evidence>
<dbReference type="HOGENOM" id="CLU_727141_0_0_10"/>
<name>I0K5E0_9BACT</name>
<dbReference type="CDD" id="cd05709">
    <property type="entry name" value="S2P-M50"/>
    <property type="match status" value="1"/>
</dbReference>
<feature type="transmembrane region" description="Helical" evidence="7">
    <location>
        <begin position="276"/>
        <end position="297"/>
    </location>
</feature>
<comment type="cofactor">
    <cofactor evidence="1">
        <name>Zn(2+)</name>
        <dbReference type="ChEBI" id="CHEBI:29105"/>
    </cofactor>
</comment>
<dbReference type="GO" id="GO:0006508">
    <property type="term" value="P:proteolysis"/>
    <property type="evidence" value="ECO:0007669"/>
    <property type="project" value="InterPro"/>
</dbReference>
<feature type="transmembrane region" description="Helical" evidence="7">
    <location>
        <begin position="178"/>
        <end position="195"/>
    </location>
</feature>
<dbReference type="STRING" id="1166018.FAES_1333"/>
<sequence length="380" mass="42900">MEPLVLNPALEVIITPESDSVLLKNHQTGKLKLIGNREWSIIQACAEDRLTELYQLFQADYMHRVIAKGLEMQILCPANQVNQTDSPAVPTTWLGKVGAWVSRVTGGRIRFDMRGDFSMFRVFTLRLHKGNPFESLRLPWVAATYGGLLVALLVLMLVAPNTLRETFFTVSNRVTHQIALFVVLTFFSSYVVGMIHEMGHYIIYKSMGGQSNQIGFALKFLVMPTLYVNTDTVHLWKKRWKRILVSFGGSIMDATVGLIIVVLIRHQGLNFPNAAFFGYMMLISVTIKLIFNLNFFVHGTDGYFILSDLLGRNNIQKTAQAAKNQLWSAVRQGNLAALRSMRGENWVGVGYFAVGFMFKCLSIFLTIYSFIFIGSTLIKF</sequence>
<keyword evidence="4 7" id="KW-0812">Transmembrane</keyword>
<dbReference type="eggNOG" id="COG1994">
    <property type="taxonomic scope" value="Bacteria"/>
</dbReference>
<feature type="domain" description="Peptidase M50" evidence="8">
    <location>
        <begin position="190"/>
        <end position="324"/>
    </location>
</feature>
<accession>I0K5E0</accession>
<keyword evidence="5 7" id="KW-1133">Transmembrane helix</keyword>
<evidence type="ECO:0000256" key="5">
    <source>
        <dbReference type="ARBA" id="ARBA00022989"/>
    </source>
</evidence>
<reference evidence="9 10" key="1">
    <citation type="journal article" date="2012" name="J. Bacteriol.">
        <title>Genome Sequence of Fibrella aestuarina BUZ 2T, a Filamentous Marine Bacterium.</title>
        <authorList>
            <person name="Filippini M."/>
            <person name="Qi W."/>
            <person name="Blom J."/>
            <person name="Goesmann A."/>
            <person name="Smits T.H."/>
            <person name="Bagheri H.C."/>
        </authorList>
    </citation>
    <scope>NUCLEOTIDE SEQUENCE [LARGE SCALE GENOMIC DNA]</scope>
    <source>
        <strain evidence="10">BUZ 2T</strain>
    </source>
</reference>
<evidence type="ECO:0000256" key="2">
    <source>
        <dbReference type="ARBA" id="ARBA00004141"/>
    </source>
</evidence>
<feature type="transmembrane region" description="Helical" evidence="7">
    <location>
        <begin position="138"/>
        <end position="158"/>
    </location>
</feature>
<evidence type="ECO:0000256" key="6">
    <source>
        <dbReference type="ARBA" id="ARBA00023136"/>
    </source>
</evidence>
<evidence type="ECO:0000256" key="3">
    <source>
        <dbReference type="ARBA" id="ARBA00007931"/>
    </source>
</evidence>
<organism evidence="9 10">
    <name type="scientific">Fibrella aestuarina BUZ 2</name>
    <dbReference type="NCBI Taxonomy" id="1166018"/>
    <lineage>
        <taxon>Bacteria</taxon>
        <taxon>Pseudomonadati</taxon>
        <taxon>Bacteroidota</taxon>
        <taxon>Cytophagia</taxon>
        <taxon>Cytophagales</taxon>
        <taxon>Spirosomataceae</taxon>
        <taxon>Fibrella</taxon>
    </lineage>
</organism>
<evidence type="ECO:0000313" key="10">
    <source>
        <dbReference type="Proteomes" id="UP000011058"/>
    </source>
</evidence>